<comment type="catalytic activity">
    <reaction evidence="1">
        <text>Hydrolysis of terminal, non-reducing beta-D-mannose residues in beta-D-mannosides.</text>
        <dbReference type="EC" id="3.2.1.25"/>
    </reaction>
</comment>
<evidence type="ECO:0000256" key="3">
    <source>
        <dbReference type="ARBA" id="ARBA00007401"/>
    </source>
</evidence>
<proteinExistence type="inferred from homology"/>
<comment type="subcellular location">
    <subcellularLocation>
        <location evidence="2">Lysosome</location>
    </subcellularLocation>
</comment>
<feature type="domain" description="Beta-mannosidase-like galactose-binding" evidence="13">
    <location>
        <begin position="29"/>
        <end position="206"/>
    </location>
</feature>
<evidence type="ECO:0000256" key="2">
    <source>
        <dbReference type="ARBA" id="ARBA00004371"/>
    </source>
</evidence>
<evidence type="ECO:0000256" key="6">
    <source>
        <dbReference type="ARBA" id="ARBA00022801"/>
    </source>
</evidence>
<accession>A0A9N9MLF9</accession>
<keyword evidence="8" id="KW-0458">Lysosome</keyword>
<dbReference type="InterPro" id="IPR017853">
    <property type="entry name" value="GH"/>
</dbReference>
<feature type="chain" id="PRO_5040416286" description="beta-mannosidase" evidence="11">
    <location>
        <begin position="18"/>
        <end position="894"/>
    </location>
</feature>
<dbReference type="FunFam" id="2.60.40.10:FF:000650">
    <property type="entry name" value="Mannosidase beta"/>
    <property type="match status" value="1"/>
</dbReference>
<gene>
    <name evidence="14" type="ORF">CEUTPL_LOCUS5312</name>
</gene>
<dbReference type="InterPro" id="IPR041625">
    <property type="entry name" value="Beta-mannosidase_Ig"/>
</dbReference>
<keyword evidence="6" id="KW-0378">Hydrolase</keyword>
<protein>
    <recommendedName>
        <fullName evidence="4">beta-mannosidase</fullName>
        <ecNumber evidence="4">3.2.1.25</ecNumber>
    </recommendedName>
    <alternativeName>
        <fullName evidence="10">Mannanase</fullName>
    </alternativeName>
</protein>
<reference evidence="14" key="1">
    <citation type="submission" date="2022-01" db="EMBL/GenBank/DDBJ databases">
        <authorList>
            <person name="King R."/>
        </authorList>
    </citation>
    <scope>NUCLEOTIDE SEQUENCE</scope>
</reference>
<comment type="similarity">
    <text evidence="3">Belongs to the glycosyl hydrolase 2 family.</text>
</comment>
<dbReference type="InterPro" id="IPR050887">
    <property type="entry name" value="Beta-mannosidase_GH2"/>
</dbReference>
<keyword evidence="9" id="KW-0326">Glycosidase</keyword>
<evidence type="ECO:0000256" key="4">
    <source>
        <dbReference type="ARBA" id="ARBA00012754"/>
    </source>
</evidence>
<dbReference type="InterPro" id="IPR008979">
    <property type="entry name" value="Galactose-bd-like_sf"/>
</dbReference>
<keyword evidence="15" id="KW-1185">Reference proteome</keyword>
<dbReference type="GO" id="GO:0004567">
    <property type="term" value="F:beta-mannosidase activity"/>
    <property type="evidence" value="ECO:0007669"/>
    <property type="project" value="UniProtKB-EC"/>
</dbReference>
<keyword evidence="7" id="KW-0325">Glycoprotein</keyword>
<dbReference type="Pfam" id="PF22666">
    <property type="entry name" value="Glyco_hydro_2_N2"/>
    <property type="match status" value="1"/>
</dbReference>
<dbReference type="FunFam" id="2.60.120.260:FF:000060">
    <property type="entry name" value="Probable beta-mannosidase"/>
    <property type="match status" value="1"/>
</dbReference>
<evidence type="ECO:0000259" key="13">
    <source>
        <dbReference type="Pfam" id="PF22666"/>
    </source>
</evidence>
<evidence type="ECO:0000256" key="1">
    <source>
        <dbReference type="ARBA" id="ARBA00000829"/>
    </source>
</evidence>
<evidence type="ECO:0000256" key="7">
    <source>
        <dbReference type="ARBA" id="ARBA00023180"/>
    </source>
</evidence>
<evidence type="ECO:0000256" key="5">
    <source>
        <dbReference type="ARBA" id="ARBA00022729"/>
    </source>
</evidence>
<keyword evidence="5 11" id="KW-0732">Signal</keyword>
<dbReference type="EMBL" id="OU892278">
    <property type="protein sequence ID" value="CAG9764678.1"/>
    <property type="molecule type" value="Genomic_DNA"/>
</dbReference>
<dbReference type="Gene3D" id="2.60.120.260">
    <property type="entry name" value="Galactose-binding domain-like"/>
    <property type="match status" value="1"/>
</dbReference>
<dbReference type="InterPro" id="IPR054593">
    <property type="entry name" value="Beta-mannosidase-like_N2"/>
</dbReference>
<dbReference type="Proteomes" id="UP001152799">
    <property type="component" value="Chromosome 2"/>
</dbReference>
<dbReference type="AlphaFoldDB" id="A0A9N9MLF9"/>
<evidence type="ECO:0000259" key="12">
    <source>
        <dbReference type="Pfam" id="PF17753"/>
    </source>
</evidence>
<dbReference type="OrthoDB" id="2866996at2759"/>
<evidence type="ECO:0000256" key="8">
    <source>
        <dbReference type="ARBA" id="ARBA00023228"/>
    </source>
</evidence>
<dbReference type="GO" id="GO:0005764">
    <property type="term" value="C:lysosome"/>
    <property type="evidence" value="ECO:0007669"/>
    <property type="project" value="UniProtKB-SubCell"/>
</dbReference>
<evidence type="ECO:0000313" key="14">
    <source>
        <dbReference type="EMBL" id="CAG9764678.1"/>
    </source>
</evidence>
<name>A0A9N9MLF9_9CUCU</name>
<organism evidence="14 15">
    <name type="scientific">Ceutorhynchus assimilis</name>
    <name type="common">cabbage seed weevil</name>
    <dbReference type="NCBI Taxonomy" id="467358"/>
    <lineage>
        <taxon>Eukaryota</taxon>
        <taxon>Metazoa</taxon>
        <taxon>Ecdysozoa</taxon>
        <taxon>Arthropoda</taxon>
        <taxon>Hexapoda</taxon>
        <taxon>Insecta</taxon>
        <taxon>Pterygota</taxon>
        <taxon>Neoptera</taxon>
        <taxon>Endopterygota</taxon>
        <taxon>Coleoptera</taxon>
        <taxon>Polyphaga</taxon>
        <taxon>Cucujiformia</taxon>
        <taxon>Curculionidae</taxon>
        <taxon>Ceutorhynchinae</taxon>
        <taxon>Ceutorhynchus</taxon>
    </lineage>
</organism>
<dbReference type="FunFam" id="3.20.20.80:FF:000035">
    <property type="entry name" value="Mannosidase beta"/>
    <property type="match status" value="1"/>
</dbReference>
<dbReference type="PANTHER" id="PTHR43730">
    <property type="entry name" value="BETA-MANNOSIDASE"/>
    <property type="match status" value="1"/>
</dbReference>
<dbReference type="Gene3D" id="2.60.40.10">
    <property type="entry name" value="Immunoglobulins"/>
    <property type="match status" value="3"/>
</dbReference>
<dbReference type="SUPFAM" id="SSF49303">
    <property type="entry name" value="beta-Galactosidase/glucuronidase domain"/>
    <property type="match status" value="2"/>
</dbReference>
<sequence length="894" mass="101997">MLRLLASFALLVAGCHGKAAVTQSLDGTWAAKETEHYYEFPASVPGGIYTDLMKLDMIGDIFYGFNDSRTRWVGNINWTYILNFEVEKGLMDYDTVNLVFEGVDTFASIELNGVVIGETQNMFVRYVYDVKNFLKAQGNNTIKIFFANPVEMGLALNYDQLDKYRIPWECPPDAYQGECHINMLRKMQASFSWDWGPSFPSMGLWKPVYIQAFDEAAFQHVVHRVVDSGKSWNIYTDVYFENNQRGYIQGELTLKLYIDTSSVISKTFNVKATVNENGELATHAQIDLINKTLIKEWWPNGYGDQPLYKLEVIFASGENNEDIISDNKLIGFRTVELVQEPLATGATFYFKVNGQVIFAKGSNEIPINILPELGQDRDTIDYLLQSAKDVNMNMLRVWGGGVYESDYFYEVADRLGIMIWQDFMFACSLYPATEKFLNNVLAEVDHNIKRLHYHPSIVVYSGNNENEGVLVDNWYGTQDNFTQYKLDYVDLYINTIRKEFNRITRNEAIFISSSPSNGNLTESQGWIGESPGNQYWGDVHFYNYALDPWDSNTYPIPRFCSEYGYQSLPSEDTWFTATNDKADLVITSHFMDWRQHHPGGNAEMIDLIAENLNIPDNETEAYTTAFIYLSQVYNSQAIKVETEHYRRYRSYLTDDGRGYTMGALYWQLNDVWVAPTWSSIDYTLRWKMLHYFAKNFFANVIVTGHINDARELQVYTVNDQLSPENFTTAIIRVYKYNSPDFVPLLEMSFASDLKAGASQLFYSTPIDDLLEDLDCDKNSCFFHFVVQNNASVAISPENYAFPGKLKDSSVASANVQISSVTQSGDNTFDVTVTSDNIALFVWLDSHAIRGTFSENGFLQVVSSKVVSFTSSVNITVGELKEALSVTHLKDSKWN</sequence>
<dbReference type="PROSITE" id="PS51257">
    <property type="entry name" value="PROKAR_LIPOPROTEIN"/>
    <property type="match status" value="1"/>
</dbReference>
<dbReference type="SUPFAM" id="SSF49785">
    <property type="entry name" value="Galactose-binding domain-like"/>
    <property type="match status" value="1"/>
</dbReference>
<evidence type="ECO:0000256" key="11">
    <source>
        <dbReference type="SAM" id="SignalP"/>
    </source>
</evidence>
<dbReference type="SUPFAM" id="SSF51445">
    <property type="entry name" value="(Trans)glycosidases"/>
    <property type="match status" value="1"/>
</dbReference>
<dbReference type="Gene3D" id="3.20.20.80">
    <property type="entry name" value="Glycosidases"/>
    <property type="match status" value="1"/>
</dbReference>
<dbReference type="PANTHER" id="PTHR43730:SF1">
    <property type="entry name" value="BETA-MANNOSIDASE"/>
    <property type="match status" value="1"/>
</dbReference>
<dbReference type="EC" id="3.2.1.25" evidence="4"/>
<dbReference type="InterPro" id="IPR013783">
    <property type="entry name" value="Ig-like_fold"/>
</dbReference>
<feature type="domain" description="Beta-mannosidase Ig-fold" evidence="12">
    <location>
        <begin position="814"/>
        <end position="890"/>
    </location>
</feature>
<dbReference type="Pfam" id="PF17753">
    <property type="entry name" value="Ig_mannosidase"/>
    <property type="match status" value="1"/>
</dbReference>
<evidence type="ECO:0000313" key="15">
    <source>
        <dbReference type="Proteomes" id="UP001152799"/>
    </source>
</evidence>
<dbReference type="GO" id="GO:0006516">
    <property type="term" value="P:glycoprotein catabolic process"/>
    <property type="evidence" value="ECO:0007669"/>
    <property type="project" value="TreeGrafter"/>
</dbReference>
<evidence type="ECO:0000256" key="9">
    <source>
        <dbReference type="ARBA" id="ARBA00023295"/>
    </source>
</evidence>
<dbReference type="InterPro" id="IPR036156">
    <property type="entry name" value="Beta-gal/glucu_dom_sf"/>
</dbReference>
<evidence type="ECO:0000256" key="10">
    <source>
        <dbReference type="ARBA" id="ARBA00033445"/>
    </source>
</evidence>
<feature type="signal peptide" evidence="11">
    <location>
        <begin position="1"/>
        <end position="17"/>
    </location>
</feature>